<dbReference type="EMBL" id="PEWV01000020">
    <property type="protein sequence ID" value="PIU42101.1"/>
    <property type="molecule type" value="Genomic_DNA"/>
</dbReference>
<keyword evidence="1" id="KW-0812">Transmembrane</keyword>
<accession>A0A2J0KUC4</accession>
<evidence type="ECO:0000313" key="3">
    <source>
        <dbReference type="Proteomes" id="UP000230052"/>
    </source>
</evidence>
<keyword evidence="1" id="KW-0472">Membrane</keyword>
<feature type="non-terminal residue" evidence="2">
    <location>
        <position position="1447"/>
    </location>
</feature>
<gene>
    <name evidence="2" type="ORF">COS99_02145</name>
</gene>
<dbReference type="Proteomes" id="UP000230052">
    <property type="component" value="Unassembled WGS sequence"/>
</dbReference>
<reference evidence="2 3" key="1">
    <citation type="submission" date="2017-09" db="EMBL/GenBank/DDBJ databases">
        <title>Depth-based differentiation of microbial function through sediment-hosted aquifers and enrichment of novel symbionts in the deep terrestrial subsurface.</title>
        <authorList>
            <person name="Probst A.J."/>
            <person name="Ladd B."/>
            <person name="Jarett J.K."/>
            <person name="Geller-Mcgrath D.E."/>
            <person name="Sieber C.M."/>
            <person name="Emerson J.B."/>
            <person name="Anantharaman K."/>
            <person name="Thomas B.C."/>
            <person name="Malmstrom R."/>
            <person name="Stieglmeier M."/>
            <person name="Klingl A."/>
            <person name="Woyke T."/>
            <person name="Ryan C.M."/>
            <person name="Banfield J.F."/>
        </authorList>
    </citation>
    <scope>NUCLEOTIDE SEQUENCE [LARGE SCALE GENOMIC DNA]</scope>
    <source>
        <strain evidence="2">CG07_land_8_20_14_0_80_42_15</strain>
    </source>
</reference>
<name>A0A2J0KUC4_9BACT</name>
<protein>
    <submittedName>
        <fullName evidence="2">Uncharacterized protein</fullName>
    </submittedName>
</protein>
<organism evidence="2 3">
    <name type="scientific">Candidatus Aquitaenariimonas noxiae</name>
    <dbReference type="NCBI Taxonomy" id="1974741"/>
    <lineage>
        <taxon>Bacteria</taxon>
        <taxon>Pseudomonadati</taxon>
        <taxon>Candidatus Omnitrophota</taxon>
        <taxon>Candidatus Aquitaenariimonas</taxon>
    </lineage>
</organism>
<comment type="caution">
    <text evidence="2">The sequence shown here is derived from an EMBL/GenBank/DDBJ whole genome shotgun (WGS) entry which is preliminary data.</text>
</comment>
<proteinExistence type="predicted"/>
<feature type="transmembrane region" description="Helical" evidence="1">
    <location>
        <begin position="21"/>
        <end position="42"/>
    </location>
</feature>
<evidence type="ECO:0000256" key="1">
    <source>
        <dbReference type="SAM" id="Phobius"/>
    </source>
</evidence>
<sequence>MNPGSWHSALGSETENPKKRIAGKFFIFCAVTFLLAGSMLILKAGNSFAETRVFYNEIDAASCTTINEANDNPDGSCHLADGGVDTTKAFIIYTNTANDTTPSLLRFTAKFVDAHSLEFQRNSNDTDASQIIRYYVIESDAFEVYWAEHDMAADDWSDTEVLTSLIDIKPNKSFIVYGVRSASISANNYAGTVLVGANLEYTESVPPAAADQIQFYRKDVSGKTEEAITISYFVVTVKDDSWVQQGKAAAAANDYMVSDDLATAVDRSKAFLIFNFCNTDYSVDQRWRGAITSDLQVGFNKRAKGGTTDIYYYCVELGTLGFSEGGEGLQKDTVDAVANWDFPLAKDFGNTARRFSLISQDCVGTGSQNDRISSAVGFLDVDGAEKLRVTRRDNTQASVTDYFAVYMEPMKLFTPNGGENWKCGTEYDITWYCPWDGSKGIAKVDVLLSEDAGATWPVTIASDVDNDPDNGVTTLPWTIPSNTLGLIGANRKVGIVIAGGTINADSALHYNCDISDSGFTIIGDLQLTQPDTPGTKWIYDHEYNIKWKAHGHNTDMGNVRLRYSINSGSDYPADQIIATVTPHYNEVAGVSIYPWTVKEPAPGYPTVDCIVGSNLRMLVEQVSDPTNVFDEGEYDFRVDPEVKLLFPNATGVGDDKTIWEIGEPMYIEWEPHGLMGTNKVSVEITRNQGGNWSAVEAEAYNIAYNYNGGSGACTYPWSVEGPATSGADAKIRVKSEDYSGIAGESLNYFKIQETIHVDIPSLTEIVWRAGAQNTIQWTVRGLTSANFVKIYYSLDGGTNYTFLIQRPAQAGNDPEASSTYGWTPDSSHLTSKAKIKVTRADQENIADESDNIFQIKGNVSVTKPTLNEVIPIGKQYTITWDVTAGVTGTANIYLYKPSVGYEPIGTAPIDQKYAYWTPTQAQMGGGRKIMVAKQGDEDLAKGTAGESATFDVKADLDLTYPDTQSGLAFDAGGKLYIKWTPNPENFGDVKVNYNKDGGSFTGIGQVASNFKPNGTDIGFEWNDIPEEAVSNVVRIRIEQVGEDTKVYAVSQQSFKIRGSITITRPVGGEKWQAGKTENISWTKKGNLGNVKINYSLSTGSAEYTGDIIGERDSANSPYPWPISTYIFDDIETELRATVRIKIQSLLYPDIAKESNAFTIKSRFYGLSSNVDSGQKLYVGDPCNITWITDGYKKLVDVLYSTDGGSPNIPLVSSTPNINGFDLETVGGVPDAPGNQVKFMVRSTLQPNEIYVMSSGNNIIDKKTLTITYPGGVTEPNLVLYAGDPYLIKWTYYGSILTVKLDYSINNGSDYNYPIASDVNVAGGTGGYSWPGGVPNQIKGKVIKVRVQDMDNDTVNGESVYAFSIAGKINLTKPDGGETWYVGTKGDIKWTPTGSYDSVKIVYTVDGGSWKDIAIVPAGTNGVPQTYSDFVPVPVDITTTFKVKIFDP</sequence>
<evidence type="ECO:0000313" key="2">
    <source>
        <dbReference type="EMBL" id="PIU42101.1"/>
    </source>
</evidence>
<keyword evidence="1" id="KW-1133">Transmembrane helix</keyword>